<keyword evidence="2" id="KW-1185">Reference proteome</keyword>
<sequence>MATEECHGHVISTPCHEGSGEWRHQGMGSGSWESLWAPVCLFLLRAEKVEGSSAGVAGEIFTPTGLLSDFDVALSLKTLLQFNRGLRP</sequence>
<evidence type="ECO:0000313" key="2">
    <source>
        <dbReference type="Proteomes" id="UP000324222"/>
    </source>
</evidence>
<organism evidence="1 2">
    <name type="scientific">Portunus trituberculatus</name>
    <name type="common">Swimming crab</name>
    <name type="synonym">Neptunus trituberculatus</name>
    <dbReference type="NCBI Taxonomy" id="210409"/>
    <lineage>
        <taxon>Eukaryota</taxon>
        <taxon>Metazoa</taxon>
        <taxon>Ecdysozoa</taxon>
        <taxon>Arthropoda</taxon>
        <taxon>Crustacea</taxon>
        <taxon>Multicrustacea</taxon>
        <taxon>Malacostraca</taxon>
        <taxon>Eumalacostraca</taxon>
        <taxon>Eucarida</taxon>
        <taxon>Decapoda</taxon>
        <taxon>Pleocyemata</taxon>
        <taxon>Brachyura</taxon>
        <taxon>Eubrachyura</taxon>
        <taxon>Portunoidea</taxon>
        <taxon>Portunidae</taxon>
        <taxon>Portuninae</taxon>
        <taxon>Portunus</taxon>
    </lineage>
</organism>
<evidence type="ECO:0000313" key="1">
    <source>
        <dbReference type="EMBL" id="MPC77924.1"/>
    </source>
</evidence>
<gene>
    <name evidence="1" type="ORF">E2C01_072394</name>
</gene>
<comment type="caution">
    <text evidence="1">The sequence shown here is derived from an EMBL/GenBank/DDBJ whole genome shotgun (WGS) entry which is preliminary data.</text>
</comment>
<protein>
    <submittedName>
        <fullName evidence="1">Uncharacterized protein</fullName>
    </submittedName>
</protein>
<proteinExistence type="predicted"/>
<name>A0A5B7IB24_PORTR</name>
<dbReference type="Proteomes" id="UP000324222">
    <property type="component" value="Unassembled WGS sequence"/>
</dbReference>
<dbReference type="AlphaFoldDB" id="A0A5B7IB24"/>
<accession>A0A5B7IB24</accession>
<dbReference type="EMBL" id="VSRR010047101">
    <property type="protein sequence ID" value="MPC77924.1"/>
    <property type="molecule type" value="Genomic_DNA"/>
</dbReference>
<reference evidence="1 2" key="1">
    <citation type="submission" date="2019-05" db="EMBL/GenBank/DDBJ databases">
        <title>Another draft genome of Portunus trituberculatus and its Hox gene families provides insights of decapod evolution.</title>
        <authorList>
            <person name="Jeong J.-H."/>
            <person name="Song I."/>
            <person name="Kim S."/>
            <person name="Choi T."/>
            <person name="Kim D."/>
            <person name="Ryu S."/>
            <person name="Kim W."/>
        </authorList>
    </citation>
    <scope>NUCLEOTIDE SEQUENCE [LARGE SCALE GENOMIC DNA]</scope>
    <source>
        <tissue evidence="1">Muscle</tissue>
    </source>
</reference>